<organism evidence="9 10">
    <name type="scientific">Paenibacillus artemisiicola</name>
    <dbReference type="NCBI Taxonomy" id="1172618"/>
    <lineage>
        <taxon>Bacteria</taxon>
        <taxon>Bacillati</taxon>
        <taxon>Bacillota</taxon>
        <taxon>Bacilli</taxon>
        <taxon>Bacillales</taxon>
        <taxon>Paenibacillaceae</taxon>
        <taxon>Paenibacillus</taxon>
    </lineage>
</organism>
<evidence type="ECO:0000256" key="4">
    <source>
        <dbReference type="ARBA" id="ARBA00022692"/>
    </source>
</evidence>
<comment type="caution">
    <text evidence="9">The sequence shown here is derived from an EMBL/GenBank/DDBJ whole genome shotgun (WGS) entry which is preliminary data.</text>
</comment>
<sequence>MELKQFMNVIRKKLILIISIVLVVCVLTGIKSFLFTTDVYQASAKLIVNQSYVVNGAEKIDSGSIQTNIMLISSYKEIIKSSAILDKVVSGYPDLKVTPSEISSRIAVSASDKSQVMNLSYTDSSYEHAVKVVNAVATVFKNEIPSIMKVDNVTILSKANASEGGGAINTSPVVLVVISFIVSLMLSIGLVFLLDYLDDTIKTEEDVIQALQLPMLSYIKKISKADMKKSGKRAIQKQVGEGVYATK</sequence>
<dbReference type="InterPro" id="IPR050445">
    <property type="entry name" value="Bact_polysacc_biosynth/exp"/>
</dbReference>
<keyword evidence="5 7" id="KW-1133">Transmembrane helix</keyword>
<keyword evidence="6 7" id="KW-0472">Membrane</keyword>
<name>A0ABS3WHM1_9BACL</name>
<evidence type="ECO:0000256" key="5">
    <source>
        <dbReference type="ARBA" id="ARBA00022989"/>
    </source>
</evidence>
<comment type="subcellular location">
    <subcellularLocation>
        <location evidence="1">Cell membrane</location>
        <topology evidence="1">Multi-pass membrane protein</topology>
    </subcellularLocation>
</comment>
<feature type="transmembrane region" description="Helical" evidence="7">
    <location>
        <begin position="14"/>
        <end position="35"/>
    </location>
</feature>
<dbReference type="EMBL" id="JAGGDJ010000040">
    <property type="protein sequence ID" value="MBO7747819.1"/>
    <property type="molecule type" value="Genomic_DNA"/>
</dbReference>
<evidence type="ECO:0000256" key="7">
    <source>
        <dbReference type="SAM" id="Phobius"/>
    </source>
</evidence>
<evidence type="ECO:0000256" key="1">
    <source>
        <dbReference type="ARBA" id="ARBA00004651"/>
    </source>
</evidence>
<accession>A0ABS3WHM1</accession>
<evidence type="ECO:0000313" key="10">
    <source>
        <dbReference type="Proteomes" id="UP000670947"/>
    </source>
</evidence>
<gene>
    <name evidence="9" type="ORF">I8J29_26870</name>
</gene>
<evidence type="ECO:0000256" key="2">
    <source>
        <dbReference type="ARBA" id="ARBA00006683"/>
    </source>
</evidence>
<dbReference type="InterPro" id="IPR003856">
    <property type="entry name" value="LPS_length_determ_N"/>
</dbReference>
<evidence type="ECO:0000313" key="9">
    <source>
        <dbReference type="EMBL" id="MBO7747819.1"/>
    </source>
</evidence>
<evidence type="ECO:0000256" key="3">
    <source>
        <dbReference type="ARBA" id="ARBA00022475"/>
    </source>
</evidence>
<reference evidence="9 10" key="1">
    <citation type="submission" date="2021-03" db="EMBL/GenBank/DDBJ databases">
        <title>Paenibacillus artemisicola MWE-103 whole genome sequence.</title>
        <authorList>
            <person name="Ham Y.J."/>
        </authorList>
    </citation>
    <scope>NUCLEOTIDE SEQUENCE [LARGE SCALE GENOMIC DNA]</scope>
    <source>
        <strain evidence="9 10">MWE-103</strain>
    </source>
</reference>
<dbReference type="Pfam" id="PF02706">
    <property type="entry name" value="Wzz"/>
    <property type="match status" value="1"/>
</dbReference>
<dbReference type="PANTHER" id="PTHR32309:SF13">
    <property type="entry name" value="FERRIC ENTEROBACTIN TRANSPORT PROTEIN FEPE"/>
    <property type="match status" value="1"/>
</dbReference>
<feature type="domain" description="Polysaccharide chain length determinant N-terminal" evidence="8">
    <location>
        <begin position="2"/>
        <end position="90"/>
    </location>
</feature>
<protein>
    <submittedName>
        <fullName evidence="9">Lipopolysaccharide biosynthesis protein</fullName>
    </submittedName>
</protein>
<evidence type="ECO:0000259" key="8">
    <source>
        <dbReference type="Pfam" id="PF02706"/>
    </source>
</evidence>
<feature type="transmembrane region" description="Helical" evidence="7">
    <location>
        <begin position="173"/>
        <end position="194"/>
    </location>
</feature>
<proteinExistence type="inferred from homology"/>
<keyword evidence="10" id="KW-1185">Reference proteome</keyword>
<evidence type="ECO:0000256" key="6">
    <source>
        <dbReference type="ARBA" id="ARBA00023136"/>
    </source>
</evidence>
<keyword evidence="3" id="KW-1003">Cell membrane</keyword>
<dbReference type="Proteomes" id="UP000670947">
    <property type="component" value="Unassembled WGS sequence"/>
</dbReference>
<keyword evidence="4 7" id="KW-0812">Transmembrane</keyword>
<dbReference type="RefSeq" id="WP_208850446.1">
    <property type="nucleotide sequence ID" value="NZ_JAGGDJ010000040.1"/>
</dbReference>
<dbReference type="PANTHER" id="PTHR32309">
    <property type="entry name" value="TYROSINE-PROTEIN KINASE"/>
    <property type="match status" value="1"/>
</dbReference>
<comment type="similarity">
    <text evidence="2">Belongs to the CpsC/CapA family.</text>
</comment>